<evidence type="ECO:0000313" key="8">
    <source>
        <dbReference type="Proteomes" id="UP000474296"/>
    </source>
</evidence>
<dbReference type="Pfam" id="PF07676">
    <property type="entry name" value="PD40"/>
    <property type="match status" value="2"/>
</dbReference>
<evidence type="ECO:0000256" key="3">
    <source>
        <dbReference type="ARBA" id="ARBA00023237"/>
    </source>
</evidence>
<feature type="domain" description="OmpA-like" evidence="6">
    <location>
        <begin position="579"/>
        <end position="701"/>
    </location>
</feature>
<dbReference type="SUPFAM" id="SSF49464">
    <property type="entry name" value="Carboxypeptidase regulatory domain-like"/>
    <property type="match status" value="1"/>
</dbReference>
<dbReference type="Proteomes" id="UP000474296">
    <property type="component" value="Unassembled WGS sequence"/>
</dbReference>
<dbReference type="InterPro" id="IPR011659">
    <property type="entry name" value="WD40"/>
</dbReference>
<sequence length="815" mass="91876">MSFKFRVLTLLLFLSVSFVASQNKAIDRGNASFDKQAYANAITYYEAAIKQGAKSAEVYRKLADSYYNLSNLPKASENYKLLFETQKPTDTEVYFRYAQSLKAVENYKESDRIMNEFMFKKQEDTRGKRFSTSRNYLDSIKTNMMLYDIKNSRYNSRASDFAPTLLDGELVFSSSRDSGTYSRFRAKWNNEAFLDIYKTVNNKDTLSKKSVPFDKRMNTKFHESTSVFTKDGNTMYFTRNDFSGGRRGQDRTRTTRLKIYRSQKTGKGWSKPKELPFNDRDYSVAHPALNADETKLYFASDMPGTLGASDIWMVDINGDGSFGEPVNLGPSINTESKETFPYISSENNLYFASDGHVGLGGLDIFVSKVLEDNNFGEVINVGKPINGPTDDFTFVIDEESRIGYFASNRKGGVGSDDIYLFKLRPKTIEELEQLVMGLVTDADTNEKIVGAKVTILDQDLQVKKDTLTDDLGIFELKLSQKDLKDGSVESTIRAESEGYVPNEETFLRTREIDTFFINIQLRKVGVPGDPEDPNNKNVTINVGADGNPVVATNPDTTPNNPPSTQPTTPVVTTEPSIGEDLAKVLQLKPIYFNFDKSNIRYDAKLELDKIVEVMKQYPQVIIDVRSHTDSRGRDIYNMALSNRRANATVAYLTKKGISPERITGKGYGESTLVTNCPNGVRCTAHQHQLNRRSEFIVVRNTSGSAIVKSSTVIDPDRLRSTKPAALSGTFVNYDFSSENKKVVYTVQVSALRSSAQSRKYNRLTDLFNHQYDDGFNRYFSGIFATPTEARNHMKRLRTRGFDGAFVVGLQGEIRF</sequence>
<dbReference type="RefSeq" id="WP_164033803.1">
    <property type="nucleotide sequence ID" value="NZ_JAABOQ010000010.1"/>
</dbReference>
<dbReference type="PROSITE" id="PS51123">
    <property type="entry name" value="OMPA_2"/>
    <property type="match status" value="1"/>
</dbReference>
<dbReference type="SUPFAM" id="SSF103088">
    <property type="entry name" value="OmpA-like"/>
    <property type="match status" value="1"/>
</dbReference>
<protein>
    <submittedName>
        <fullName evidence="7">OmpA family protein</fullName>
    </submittedName>
</protein>
<dbReference type="Pfam" id="PF00691">
    <property type="entry name" value="OmpA"/>
    <property type="match status" value="1"/>
</dbReference>
<reference evidence="7 8" key="1">
    <citation type="submission" date="2020-01" db="EMBL/GenBank/DDBJ databases">
        <title>Spongiivirga citrea KCTC 32990T.</title>
        <authorList>
            <person name="Wang G."/>
        </authorList>
    </citation>
    <scope>NUCLEOTIDE SEQUENCE [LARGE SCALE GENOMIC DNA]</scope>
    <source>
        <strain evidence="7 8">KCTC 32990</strain>
    </source>
</reference>
<organism evidence="7 8">
    <name type="scientific">Spongiivirga citrea</name>
    <dbReference type="NCBI Taxonomy" id="1481457"/>
    <lineage>
        <taxon>Bacteria</taxon>
        <taxon>Pseudomonadati</taxon>
        <taxon>Bacteroidota</taxon>
        <taxon>Flavobacteriia</taxon>
        <taxon>Flavobacteriales</taxon>
        <taxon>Flavobacteriaceae</taxon>
        <taxon>Spongiivirga</taxon>
    </lineage>
</organism>
<keyword evidence="5" id="KW-0732">Signal</keyword>
<dbReference type="PANTHER" id="PTHR30329:SF21">
    <property type="entry name" value="LIPOPROTEIN YIAD-RELATED"/>
    <property type="match status" value="1"/>
</dbReference>
<dbReference type="Gene3D" id="3.30.1330.60">
    <property type="entry name" value="OmpA-like domain"/>
    <property type="match status" value="1"/>
</dbReference>
<gene>
    <name evidence="7" type="ORF">GWK10_18015</name>
</gene>
<evidence type="ECO:0000259" key="6">
    <source>
        <dbReference type="PROSITE" id="PS51123"/>
    </source>
</evidence>
<keyword evidence="3" id="KW-0998">Cell outer membrane</keyword>
<name>A0A6M0CUD9_9FLAO</name>
<comment type="subcellular location">
    <subcellularLocation>
        <location evidence="1">Cell outer membrane</location>
    </subcellularLocation>
</comment>
<evidence type="ECO:0000256" key="4">
    <source>
        <dbReference type="PROSITE-ProRule" id="PRU00473"/>
    </source>
</evidence>
<evidence type="ECO:0000256" key="1">
    <source>
        <dbReference type="ARBA" id="ARBA00004442"/>
    </source>
</evidence>
<dbReference type="PRINTS" id="PR01021">
    <property type="entry name" value="OMPADOMAIN"/>
</dbReference>
<dbReference type="InterPro" id="IPR008969">
    <property type="entry name" value="CarboxyPept-like_regulatory"/>
</dbReference>
<dbReference type="InterPro" id="IPR011990">
    <property type="entry name" value="TPR-like_helical_dom_sf"/>
</dbReference>
<keyword evidence="2 4" id="KW-0472">Membrane</keyword>
<dbReference type="SUPFAM" id="SSF82171">
    <property type="entry name" value="DPP6 N-terminal domain-like"/>
    <property type="match status" value="1"/>
</dbReference>
<dbReference type="PANTHER" id="PTHR30329">
    <property type="entry name" value="STATOR ELEMENT OF FLAGELLAR MOTOR COMPLEX"/>
    <property type="match status" value="1"/>
</dbReference>
<dbReference type="InterPro" id="IPR006664">
    <property type="entry name" value="OMP_bac"/>
</dbReference>
<dbReference type="Gene3D" id="1.25.40.10">
    <property type="entry name" value="Tetratricopeptide repeat domain"/>
    <property type="match status" value="1"/>
</dbReference>
<dbReference type="GO" id="GO:0009279">
    <property type="term" value="C:cell outer membrane"/>
    <property type="evidence" value="ECO:0007669"/>
    <property type="project" value="UniProtKB-SubCell"/>
</dbReference>
<dbReference type="Gene3D" id="2.60.40.1120">
    <property type="entry name" value="Carboxypeptidase-like, regulatory domain"/>
    <property type="match status" value="1"/>
</dbReference>
<proteinExistence type="predicted"/>
<dbReference type="CDD" id="cd07185">
    <property type="entry name" value="OmpA_C-like"/>
    <property type="match status" value="1"/>
</dbReference>
<dbReference type="AlphaFoldDB" id="A0A6M0CUD9"/>
<accession>A0A6M0CUD9</accession>
<dbReference type="InterPro" id="IPR006665">
    <property type="entry name" value="OmpA-like"/>
</dbReference>
<dbReference type="EMBL" id="JAABOQ010000010">
    <property type="protein sequence ID" value="NER19117.1"/>
    <property type="molecule type" value="Genomic_DNA"/>
</dbReference>
<dbReference type="InterPro" id="IPR036737">
    <property type="entry name" value="OmpA-like_sf"/>
</dbReference>
<evidence type="ECO:0000256" key="5">
    <source>
        <dbReference type="SAM" id="SignalP"/>
    </source>
</evidence>
<evidence type="ECO:0000256" key="2">
    <source>
        <dbReference type="ARBA" id="ARBA00023136"/>
    </source>
</evidence>
<feature type="signal peptide" evidence="5">
    <location>
        <begin position="1"/>
        <end position="20"/>
    </location>
</feature>
<dbReference type="SUPFAM" id="SSF48452">
    <property type="entry name" value="TPR-like"/>
    <property type="match status" value="1"/>
</dbReference>
<evidence type="ECO:0000313" key="7">
    <source>
        <dbReference type="EMBL" id="NER19117.1"/>
    </source>
</evidence>
<comment type="caution">
    <text evidence="7">The sequence shown here is derived from an EMBL/GenBank/DDBJ whole genome shotgun (WGS) entry which is preliminary data.</text>
</comment>
<dbReference type="InterPro" id="IPR050330">
    <property type="entry name" value="Bact_OuterMem_StrucFunc"/>
</dbReference>
<feature type="chain" id="PRO_5026834384" evidence="5">
    <location>
        <begin position="21"/>
        <end position="815"/>
    </location>
</feature>
<keyword evidence="8" id="KW-1185">Reference proteome</keyword>